<proteinExistence type="predicted"/>
<protein>
    <submittedName>
        <fullName evidence="1">Uncharacterized protein</fullName>
    </submittedName>
</protein>
<dbReference type="OrthoDB" id="1762650at2"/>
<dbReference type="RefSeq" id="WP_154482279.1">
    <property type="nucleotide sequence ID" value="NZ_VULR01000002.1"/>
</dbReference>
<accession>A0A844FEP9</accession>
<sequence length="1305" mass="146025">MYNVSTEFKNKIKQNSRRIAGKLLLGNLELTPEDIISMNMEYSLGNDGIPAIGGVVASKLEVKLFRDKLPPVLTTQELKPYLGIEVSPGVIEYVPMGVFRISPKDTKKTDKTISLVGYDILFILENSPYNSKLKFPNTLNNIKTELETKGLKFASQALTNVTIKEKPKTIRELLSDISELLGMNVITNKLGEIEFRQLNVVEFDLDANNYYDFKLLADDDVKLTRLTVEKEGEENKDLTYGDDTGYTIKIKNDSITTQNELIAVYNRVFPLSYTAYECDIQGMPHAEVGDIINLTDRHGNKRSIPIAYHRISYSGGLRSEIRANAPSGAISSTGSTGSNSITQSLNDLRVNILEVNTVLADKVSTNELDANVARIEKIINTNLESINAKIKIIETEDLTAINAHITALKGNVAEIDTILSKEVFVELASVGQILAGSGIIADGAIGDAQINAVTAGKIKSGTLDTSLVTVAGADGKLNIAGNRLQVIHNGLERVALGDVNRDGTVYGLRVRGEDGETVLFDERGLTREGLTDGAINDSKVDDAANIQGHKLDINSVIREINIGDEVIKGTRVQVGDRTLDVELSTQKLAIDENSQEISNQRSEIKALDNAIKFKVDNQEFNQYRTTNDGNITTINTQLSKNTASIDILKEEINFKVSQTDVEKLINEIEIGGRNLIRNSDFSNEDRYWIAGDNTNVNFYSFGAMIKPIDIGTATLTQTIRLDSAIRYQQHYSISIHHGSDMGEPYRRTFIVVDFINHHDEIIESKTIYEFNASFSWITTKISFLSPAMTAKIRINISIEVIDLLQRYLVKWIKLEEGTKATDWTPAPEDIENEITAINTKVAGIDITLDDITSRVSSTESKIIKVNDEVSAIESRVSIAEQKITDDSIINTVRSSTAYKNDLDNKANQEDLNLATNKITTLEQTSEKFKISINKYENGKLKGAYYDFTGEAAIFKGAGFVILNDNYTSVLQGDTEGNLHIVGDFVAYQNGERAVHLTKNSIRFHNWYKPLDNPVVGTIYGAKRLVSESEPGLAITHYQNSRFSILHSSSTNSNPYIDFDVNNVLGVNSEYPIQTYEPTIFFQKIRCDSSLYFGDNVRIRPFGNKLTYKAENHEFLSLYDSVLFTYNGMRGAFEYNRKVNITGDLSVSGKKNSLQKTENHGERLINAYETAEYFFGDIGSGKIDEGGLCYIYIDDIFQECVNTEIEYHVFLQKCGQGDVWIKEKHETYFIVEGTSGLNFSWELKAKRKGYEQHRLEQPDNFDLGRDDSVSFDRDFEHEDKKDKELEKTYDDKLNFDLVNLLLKEVA</sequence>
<dbReference type="EMBL" id="VULR01000002">
    <property type="protein sequence ID" value="MSS42477.1"/>
    <property type="molecule type" value="Genomic_DNA"/>
</dbReference>
<reference evidence="1 2" key="1">
    <citation type="submission" date="2019-08" db="EMBL/GenBank/DDBJ databases">
        <title>In-depth cultivation of the pig gut microbiome towards novel bacterial diversity and tailored functional studies.</title>
        <authorList>
            <person name="Wylensek D."/>
            <person name="Hitch T.C.A."/>
            <person name="Clavel T."/>
        </authorList>
    </citation>
    <scope>NUCLEOTIDE SEQUENCE [LARGE SCALE GENOMIC DNA]</scope>
    <source>
        <strain evidence="1 2">Med78-601-WT-4W-RMD-3</strain>
    </source>
</reference>
<evidence type="ECO:0000313" key="1">
    <source>
        <dbReference type="EMBL" id="MSS42477.1"/>
    </source>
</evidence>
<organism evidence="1 2">
    <name type="scientific">Anaerosalibacter bizertensis</name>
    <dbReference type="NCBI Taxonomy" id="932217"/>
    <lineage>
        <taxon>Bacteria</taxon>
        <taxon>Bacillati</taxon>
        <taxon>Bacillota</taxon>
        <taxon>Tissierellia</taxon>
        <taxon>Tissierellales</taxon>
        <taxon>Sporanaerobacteraceae</taxon>
        <taxon>Anaerosalibacter</taxon>
    </lineage>
</organism>
<name>A0A844FEP9_9FIRM</name>
<comment type="caution">
    <text evidence="1">The sequence shown here is derived from an EMBL/GenBank/DDBJ whole genome shotgun (WGS) entry which is preliminary data.</text>
</comment>
<gene>
    <name evidence="1" type="ORF">FYJ27_01825</name>
</gene>
<evidence type="ECO:0000313" key="2">
    <source>
        <dbReference type="Proteomes" id="UP000462760"/>
    </source>
</evidence>
<dbReference type="Proteomes" id="UP000462760">
    <property type="component" value="Unassembled WGS sequence"/>
</dbReference>